<dbReference type="InterPro" id="IPR018060">
    <property type="entry name" value="HTH_AraC"/>
</dbReference>
<dbReference type="PROSITE" id="PS00041">
    <property type="entry name" value="HTH_ARAC_FAMILY_1"/>
    <property type="match status" value="1"/>
</dbReference>
<keyword evidence="2" id="KW-0238">DNA-binding</keyword>
<dbReference type="SUPFAM" id="SSF55785">
    <property type="entry name" value="PYP-like sensor domain (PAS domain)"/>
    <property type="match status" value="1"/>
</dbReference>
<dbReference type="KEGG" id="slom:PXH66_12350"/>
<dbReference type="Pfam" id="PF08448">
    <property type="entry name" value="PAS_4"/>
    <property type="match status" value="1"/>
</dbReference>
<dbReference type="Proteomes" id="UP001218638">
    <property type="component" value="Chromosome"/>
</dbReference>
<reference evidence="5" key="1">
    <citation type="submission" date="2023-03" db="EMBL/GenBank/DDBJ databases">
        <title>Lomoglobus Profundus gen. nov., sp. nov., a novel member of the phylum Verrucomicrobia, isolated from deep-marine sediment of South China Sea.</title>
        <authorList>
            <person name="Ahmad T."/>
            <person name="Ishaq S.E."/>
            <person name="Wang F."/>
        </authorList>
    </citation>
    <scope>NUCLEOTIDE SEQUENCE</scope>
    <source>
        <strain evidence="5">LMO-M01</strain>
    </source>
</reference>
<evidence type="ECO:0000259" key="4">
    <source>
        <dbReference type="PROSITE" id="PS01124"/>
    </source>
</evidence>
<sequence>MTPANWFDQLDPARSINQLFEHIPNLMYFVKDRESRIVTGNIEFAHHCGVRTPEALWGRTDEELFPAYMTRKFLADDRTVFARGEPLLNLIELFPSRERLPEWFITQKLPLFDRAGEVCGLCGTVQSYEDLLNSSQDPVLELVQRIRDNYAQTFSIPDLAHSIGLSQRQLERRFQATFRMSPRQFIVRLRVLIASDQLRHGDAPITDVAHACGFYDHSSFIRHFRTVFETSPLAYRKRFQGQAAP</sequence>
<proteinExistence type="predicted"/>
<organism evidence="5 6">
    <name type="scientific">Synoicihabitans lomoniglobus</name>
    <dbReference type="NCBI Taxonomy" id="2909285"/>
    <lineage>
        <taxon>Bacteria</taxon>
        <taxon>Pseudomonadati</taxon>
        <taxon>Verrucomicrobiota</taxon>
        <taxon>Opitutia</taxon>
        <taxon>Opitutales</taxon>
        <taxon>Opitutaceae</taxon>
        <taxon>Synoicihabitans</taxon>
    </lineage>
</organism>
<accession>A0AAF0CG31</accession>
<dbReference type="AlphaFoldDB" id="A0AAF0CG31"/>
<evidence type="ECO:0000256" key="2">
    <source>
        <dbReference type="ARBA" id="ARBA00023125"/>
    </source>
</evidence>
<evidence type="ECO:0000256" key="1">
    <source>
        <dbReference type="ARBA" id="ARBA00023015"/>
    </source>
</evidence>
<dbReference type="InterPro" id="IPR035965">
    <property type="entry name" value="PAS-like_dom_sf"/>
</dbReference>
<dbReference type="GO" id="GO:0003700">
    <property type="term" value="F:DNA-binding transcription factor activity"/>
    <property type="evidence" value="ECO:0007669"/>
    <property type="project" value="InterPro"/>
</dbReference>
<dbReference type="EMBL" id="CP119075">
    <property type="protein sequence ID" value="WED63122.1"/>
    <property type="molecule type" value="Genomic_DNA"/>
</dbReference>
<keyword evidence="3" id="KW-0804">Transcription</keyword>
<name>A0AAF0CG31_9BACT</name>
<evidence type="ECO:0000256" key="3">
    <source>
        <dbReference type="ARBA" id="ARBA00023163"/>
    </source>
</evidence>
<dbReference type="Gene3D" id="3.30.450.20">
    <property type="entry name" value="PAS domain"/>
    <property type="match status" value="1"/>
</dbReference>
<dbReference type="InterPro" id="IPR013656">
    <property type="entry name" value="PAS_4"/>
</dbReference>
<feature type="domain" description="HTH araC/xylS-type" evidence="4">
    <location>
        <begin position="140"/>
        <end position="238"/>
    </location>
</feature>
<protein>
    <submittedName>
        <fullName evidence="5">Helix-turn-helix domain-containing protein</fullName>
    </submittedName>
</protein>
<evidence type="ECO:0000313" key="6">
    <source>
        <dbReference type="Proteomes" id="UP001218638"/>
    </source>
</evidence>
<evidence type="ECO:0000313" key="5">
    <source>
        <dbReference type="EMBL" id="WED63122.1"/>
    </source>
</evidence>
<keyword evidence="1" id="KW-0805">Transcription regulation</keyword>
<dbReference type="GO" id="GO:0043565">
    <property type="term" value="F:sequence-specific DNA binding"/>
    <property type="evidence" value="ECO:0007669"/>
    <property type="project" value="InterPro"/>
</dbReference>
<dbReference type="PANTHER" id="PTHR46796:SF13">
    <property type="entry name" value="HTH-TYPE TRANSCRIPTIONAL ACTIVATOR RHAS"/>
    <property type="match status" value="1"/>
</dbReference>
<dbReference type="SUPFAM" id="SSF46689">
    <property type="entry name" value="Homeodomain-like"/>
    <property type="match status" value="2"/>
</dbReference>
<dbReference type="PROSITE" id="PS01124">
    <property type="entry name" value="HTH_ARAC_FAMILY_2"/>
    <property type="match status" value="1"/>
</dbReference>
<dbReference type="PANTHER" id="PTHR46796">
    <property type="entry name" value="HTH-TYPE TRANSCRIPTIONAL ACTIVATOR RHAS-RELATED"/>
    <property type="match status" value="1"/>
</dbReference>
<dbReference type="Gene3D" id="1.10.10.60">
    <property type="entry name" value="Homeodomain-like"/>
    <property type="match status" value="1"/>
</dbReference>
<dbReference type="InterPro" id="IPR050204">
    <property type="entry name" value="AraC_XylS_family_regulators"/>
</dbReference>
<dbReference type="InterPro" id="IPR018062">
    <property type="entry name" value="HTH_AraC-typ_CS"/>
</dbReference>
<dbReference type="Pfam" id="PF12833">
    <property type="entry name" value="HTH_18"/>
    <property type="match status" value="1"/>
</dbReference>
<dbReference type="SMART" id="SM00342">
    <property type="entry name" value="HTH_ARAC"/>
    <property type="match status" value="1"/>
</dbReference>
<keyword evidence="6" id="KW-1185">Reference proteome</keyword>
<dbReference type="RefSeq" id="WP_330931799.1">
    <property type="nucleotide sequence ID" value="NZ_CP119075.1"/>
</dbReference>
<dbReference type="InterPro" id="IPR009057">
    <property type="entry name" value="Homeodomain-like_sf"/>
</dbReference>
<gene>
    <name evidence="5" type="ORF">PXH66_12350</name>
</gene>